<reference evidence="5 6" key="1">
    <citation type="submission" date="2017-04" db="EMBL/GenBank/DDBJ databases">
        <title>Draft Aigarchaeota genome from a New Zealand hot spring.</title>
        <authorList>
            <person name="Reysenbach A.-L."/>
            <person name="Donaho J.A."/>
            <person name="Gerhart J."/>
            <person name="Kelley J.F."/>
            <person name="Kouba K."/>
            <person name="Podar M."/>
            <person name="Stott M."/>
        </authorList>
    </citation>
    <scope>NUCLEOTIDE SEQUENCE [LARGE SCALE GENOMIC DNA]</scope>
    <source>
        <strain evidence="5">NZ13_MG1</strain>
    </source>
</reference>
<evidence type="ECO:0000256" key="3">
    <source>
        <dbReference type="ARBA" id="ARBA00023274"/>
    </source>
</evidence>
<dbReference type="Proteomes" id="UP000244066">
    <property type="component" value="Unassembled WGS sequence"/>
</dbReference>
<dbReference type="InterPro" id="IPR050063">
    <property type="entry name" value="Ribosomal_protein_uL29"/>
</dbReference>
<organism evidence="5 6">
    <name type="scientific">Candidatus Terraquivivens tikiterensis</name>
    <dbReference type="NCBI Taxonomy" id="1980982"/>
    <lineage>
        <taxon>Archaea</taxon>
        <taxon>Nitrososphaerota</taxon>
        <taxon>Candidatus Wolframiiraptoraceae</taxon>
        <taxon>Candidatus Terraquivivens</taxon>
    </lineage>
</organism>
<dbReference type="Gene3D" id="1.10.287.310">
    <property type="match status" value="1"/>
</dbReference>
<dbReference type="PANTHER" id="PTHR10916">
    <property type="entry name" value="60S RIBOSOMAL PROTEIN L35/50S RIBOSOMAL PROTEIN L29"/>
    <property type="match status" value="1"/>
</dbReference>
<dbReference type="InterPro" id="IPR036049">
    <property type="entry name" value="Ribosomal_uL29_sf"/>
</dbReference>
<comment type="similarity">
    <text evidence="1 4">Belongs to the universal ribosomal protein uL29 family.</text>
</comment>
<dbReference type="HAMAP" id="MF_00374">
    <property type="entry name" value="Ribosomal_uL29"/>
    <property type="match status" value="1"/>
</dbReference>
<dbReference type="InterPro" id="IPR001854">
    <property type="entry name" value="Ribosomal_uL29"/>
</dbReference>
<dbReference type="PANTHER" id="PTHR10916:SF0">
    <property type="entry name" value="LARGE RIBOSOMAL SUBUNIT PROTEIN UL29C"/>
    <property type="match status" value="1"/>
</dbReference>
<keyword evidence="3 4" id="KW-0687">Ribonucleoprotein</keyword>
<dbReference type="InterPro" id="IPR018254">
    <property type="entry name" value="Ribosomal_uL29_CS"/>
</dbReference>
<dbReference type="Pfam" id="PF00831">
    <property type="entry name" value="Ribosomal_L29"/>
    <property type="match status" value="1"/>
</dbReference>
<comment type="caution">
    <text evidence="5">The sequence shown here is derived from an EMBL/GenBank/DDBJ whole genome shotgun (WGS) entry which is preliminary data.</text>
</comment>
<accession>A0A2R7Y5C1</accession>
<dbReference type="GO" id="GO:0006412">
    <property type="term" value="P:translation"/>
    <property type="evidence" value="ECO:0007669"/>
    <property type="project" value="UniProtKB-UniRule"/>
</dbReference>
<keyword evidence="2 4" id="KW-0689">Ribosomal protein</keyword>
<dbReference type="SUPFAM" id="SSF46561">
    <property type="entry name" value="Ribosomal protein L29 (L29p)"/>
    <property type="match status" value="1"/>
</dbReference>
<name>A0A2R7Y5C1_9ARCH</name>
<dbReference type="GO" id="GO:0022625">
    <property type="term" value="C:cytosolic large ribosomal subunit"/>
    <property type="evidence" value="ECO:0007669"/>
    <property type="project" value="TreeGrafter"/>
</dbReference>
<dbReference type="AlphaFoldDB" id="A0A2R7Y5C1"/>
<dbReference type="EMBL" id="NDWU01000007">
    <property type="protein sequence ID" value="PUA32673.1"/>
    <property type="molecule type" value="Genomic_DNA"/>
</dbReference>
<evidence type="ECO:0000256" key="1">
    <source>
        <dbReference type="ARBA" id="ARBA00009254"/>
    </source>
</evidence>
<gene>
    <name evidence="4" type="primary">rpl29</name>
    <name evidence="5" type="ORF">B9J98_03590</name>
</gene>
<sequence length="72" mass="8429">MIKELKELRSMSNEDLLKELESLRVEYRDLMTKIATGGAVEKPARARNIRRRIARILTILRERGVRKHAATR</sequence>
<proteinExistence type="inferred from homology"/>
<dbReference type="NCBIfam" id="TIGR00012">
    <property type="entry name" value="L29"/>
    <property type="match status" value="1"/>
</dbReference>
<evidence type="ECO:0000313" key="6">
    <source>
        <dbReference type="Proteomes" id="UP000244066"/>
    </source>
</evidence>
<evidence type="ECO:0000313" key="5">
    <source>
        <dbReference type="EMBL" id="PUA32673.1"/>
    </source>
</evidence>
<dbReference type="PROSITE" id="PS00579">
    <property type="entry name" value="RIBOSOMAL_L29"/>
    <property type="match status" value="1"/>
</dbReference>
<evidence type="ECO:0000256" key="4">
    <source>
        <dbReference type="HAMAP-Rule" id="MF_00374"/>
    </source>
</evidence>
<evidence type="ECO:0000256" key="2">
    <source>
        <dbReference type="ARBA" id="ARBA00022980"/>
    </source>
</evidence>
<dbReference type="GO" id="GO:0003735">
    <property type="term" value="F:structural constituent of ribosome"/>
    <property type="evidence" value="ECO:0007669"/>
    <property type="project" value="InterPro"/>
</dbReference>
<protein>
    <recommendedName>
        <fullName evidence="4">Large ribosomal subunit protein uL29</fullName>
    </recommendedName>
</protein>